<dbReference type="AlphaFoldDB" id="S4PA08"/>
<evidence type="ECO:0000313" key="8">
    <source>
        <dbReference type="EMBL" id="JAA87314.1"/>
    </source>
</evidence>
<dbReference type="Pfam" id="PF12874">
    <property type="entry name" value="zf-met"/>
    <property type="match status" value="1"/>
</dbReference>
<dbReference type="GO" id="GO:0008270">
    <property type="term" value="F:zinc ion binding"/>
    <property type="evidence" value="ECO:0007669"/>
    <property type="project" value="UniProtKB-KW"/>
</dbReference>
<reference evidence="8" key="2">
    <citation type="submission" date="2013-05" db="EMBL/GenBank/DDBJ databases">
        <authorList>
            <person name="Carter J.-M."/>
            <person name="Baker S.C."/>
            <person name="Pink R."/>
            <person name="Carter D.R.F."/>
            <person name="Collins A."/>
            <person name="Tomlin J."/>
            <person name="Gibbs M."/>
            <person name="Breuker C.J."/>
        </authorList>
    </citation>
    <scope>NUCLEOTIDE SEQUENCE</scope>
    <source>
        <tissue evidence="8">Ovary</tissue>
    </source>
</reference>
<dbReference type="PANTHER" id="PTHR24379">
    <property type="entry name" value="KRAB AND ZINC FINGER DOMAIN-CONTAINING"/>
    <property type="match status" value="1"/>
</dbReference>
<feature type="compositionally biased region" description="Acidic residues" evidence="6">
    <location>
        <begin position="44"/>
        <end position="67"/>
    </location>
</feature>
<feature type="compositionally biased region" description="Polar residues" evidence="6">
    <location>
        <begin position="1"/>
        <end position="23"/>
    </location>
</feature>
<feature type="region of interest" description="Disordered" evidence="6">
    <location>
        <begin position="1"/>
        <end position="82"/>
    </location>
</feature>
<evidence type="ECO:0000256" key="6">
    <source>
        <dbReference type="SAM" id="MobiDB-lite"/>
    </source>
</evidence>
<dbReference type="InterPro" id="IPR036236">
    <property type="entry name" value="Znf_C2H2_sf"/>
</dbReference>
<dbReference type="Gene3D" id="3.30.160.60">
    <property type="entry name" value="Classic Zinc Finger"/>
    <property type="match status" value="2"/>
</dbReference>
<evidence type="ECO:0000256" key="1">
    <source>
        <dbReference type="ARBA" id="ARBA00022723"/>
    </source>
</evidence>
<protein>
    <submittedName>
        <fullName evidence="8">Zinc finger protein 441</fullName>
    </submittedName>
</protein>
<keyword evidence="4" id="KW-0862">Zinc</keyword>
<dbReference type="PANTHER" id="PTHR24379:SF121">
    <property type="entry name" value="C2H2-TYPE DOMAIN-CONTAINING PROTEIN"/>
    <property type="match status" value="1"/>
</dbReference>
<dbReference type="InterPro" id="IPR013087">
    <property type="entry name" value="Znf_C2H2_type"/>
</dbReference>
<dbReference type="SUPFAM" id="SSF57667">
    <property type="entry name" value="beta-beta-alpha zinc fingers"/>
    <property type="match status" value="1"/>
</dbReference>
<evidence type="ECO:0000259" key="7">
    <source>
        <dbReference type="PROSITE" id="PS50157"/>
    </source>
</evidence>
<dbReference type="SMART" id="SM00355">
    <property type="entry name" value="ZnF_C2H2"/>
    <property type="match status" value="7"/>
</dbReference>
<evidence type="ECO:0000256" key="3">
    <source>
        <dbReference type="ARBA" id="ARBA00022771"/>
    </source>
</evidence>
<keyword evidence="1" id="KW-0479">Metal-binding</keyword>
<keyword evidence="3 5" id="KW-0863">Zinc-finger</keyword>
<accession>S4PA08</accession>
<dbReference type="EMBL" id="GAIX01005246">
    <property type="protein sequence ID" value="JAA87314.1"/>
    <property type="molecule type" value="Transcribed_RNA"/>
</dbReference>
<keyword evidence="2" id="KW-0677">Repeat</keyword>
<feature type="domain" description="C2H2-type" evidence="7">
    <location>
        <begin position="150"/>
        <end position="177"/>
    </location>
</feature>
<evidence type="ECO:0000256" key="4">
    <source>
        <dbReference type="ARBA" id="ARBA00022833"/>
    </source>
</evidence>
<dbReference type="PROSITE" id="PS50157">
    <property type="entry name" value="ZINC_FINGER_C2H2_2"/>
    <property type="match status" value="1"/>
</dbReference>
<organism evidence="8">
    <name type="scientific">Pararge aegeria</name>
    <name type="common">speckled wood butterfly</name>
    <dbReference type="NCBI Taxonomy" id="116150"/>
    <lineage>
        <taxon>Eukaryota</taxon>
        <taxon>Metazoa</taxon>
        <taxon>Ecdysozoa</taxon>
        <taxon>Arthropoda</taxon>
        <taxon>Hexapoda</taxon>
        <taxon>Insecta</taxon>
        <taxon>Pterygota</taxon>
        <taxon>Neoptera</taxon>
        <taxon>Endopterygota</taxon>
        <taxon>Lepidoptera</taxon>
        <taxon>Glossata</taxon>
        <taxon>Ditrysia</taxon>
        <taxon>Papilionoidea</taxon>
        <taxon>Nymphalidae</taxon>
        <taxon>Satyrinae</taxon>
        <taxon>Satyrini</taxon>
        <taxon>Parargina</taxon>
        <taxon>Pararge</taxon>
    </lineage>
</organism>
<proteinExistence type="predicted"/>
<evidence type="ECO:0000256" key="2">
    <source>
        <dbReference type="ARBA" id="ARBA00022737"/>
    </source>
</evidence>
<evidence type="ECO:0000256" key="5">
    <source>
        <dbReference type="PROSITE-ProRule" id="PRU00042"/>
    </source>
</evidence>
<reference evidence="8" key="1">
    <citation type="journal article" date="2013" name="BMC Genomics">
        <title>Unscrambling butterfly oogenesis.</title>
        <authorList>
            <person name="Carter J.M."/>
            <person name="Baker S.C."/>
            <person name="Pink R."/>
            <person name="Carter D.R."/>
            <person name="Collins A."/>
            <person name="Tomlin J."/>
            <person name="Gibbs M."/>
            <person name="Breuker C.J."/>
        </authorList>
    </citation>
    <scope>NUCLEOTIDE SEQUENCE</scope>
    <source>
        <tissue evidence="8">Ovary</tissue>
    </source>
</reference>
<name>S4PA08_9NEOP</name>
<feature type="non-terminal residue" evidence="8">
    <location>
        <position position="387"/>
    </location>
</feature>
<sequence>MKSQKNSSVASYTDPSAEETYTSIHIPDTEVTEGNDENNGTWDENNEGNDDNDENWEQDDYSEDQYEENAQNSDEAENDYNYIINEKTDTEAVKRTKMSRKRKSVLLNYGKTYFYDDLNDVIFTIQQLSFEEQLVEIRKRLHTTYKDTTYKCDLCFRGFMHKYAFDRHMSLHASNDGEYGCAVCKFKFRSAKLLEAHQAARHATKFSCNLCEFTTTAHEPARLHGMKHRGIKYQCPHCSEEGIRYTVLMDHIAIMHSPESLCSVCGLKLLSDEDLERHKQVRHDSDLVRWDNATHCDTCDVLFASEDAYRLHLGVSIKHDSEFISQHLRAKCSEEEEFIKCPSQYKKPEIPRPLTCEQCGIKLPTLRKYHAHFRREHPDKTRTFYPT</sequence>
<dbReference type="PROSITE" id="PS00028">
    <property type="entry name" value="ZINC_FINGER_C2H2_1"/>
    <property type="match status" value="4"/>
</dbReference>